<evidence type="ECO:0000313" key="2">
    <source>
        <dbReference type="EMBL" id="GFD06986.1"/>
    </source>
</evidence>
<gene>
    <name evidence="2" type="ORF">Tci_878955</name>
</gene>
<evidence type="ECO:0000256" key="1">
    <source>
        <dbReference type="SAM" id="MobiDB-lite"/>
    </source>
</evidence>
<organism evidence="2">
    <name type="scientific">Tanacetum cinerariifolium</name>
    <name type="common">Dalmatian daisy</name>
    <name type="synonym">Chrysanthemum cinerariifolium</name>
    <dbReference type="NCBI Taxonomy" id="118510"/>
    <lineage>
        <taxon>Eukaryota</taxon>
        <taxon>Viridiplantae</taxon>
        <taxon>Streptophyta</taxon>
        <taxon>Embryophyta</taxon>
        <taxon>Tracheophyta</taxon>
        <taxon>Spermatophyta</taxon>
        <taxon>Magnoliopsida</taxon>
        <taxon>eudicotyledons</taxon>
        <taxon>Gunneridae</taxon>
        <taxon>Pentapetalae</taxon>
        <taxon>asterids</taxon>
        <taxon>campanulids</taxon>
        <taxon>Asterales</taxon>
        <taxon>Asteraceae</taxon>
        <taxon>Asteroideae</taxon>
        <taxon>Anthemideae</taxon>
        <taxon>Anthemidinae</taxon>
        <taxon>Tanacetum</taxon>
    </lineage>
</organism>
<accession>A0A699TDE8</accession>
<name>A0A699TDE8_TANCI</name>
<feature type="non-terminal residue" evidence="2">
    <location>
        <position position="1"/>
    </location>
</feature>
<feature type="region of interest" description="Disordered" evidence="1">
    <location>
        <begin position="1"/>
        <end position="26"/>
    </location>
</feature>
<dbReference type="AlphaFoldDB" id="A0A699TDE8"/>
<reference evidence="2" key="1">
    <citation type="journal article" date="2019" name="Sci. Rep.">
        <title>Draft genome of Tanacetum cinerariifolium, the natural source of mosquito coil.</title>
        <authorList>
            <person name="Yamashiro T."/>
            <person name="Shiraishi A."/>
            <person name="Satake H."/>
            <person name="Nakayama K."/>
        </authorList>
    </citation>
    <scope>NUCLEOTIDE SEQUENCE</scope>
</reference>
<proteinExistence type="predicted"/>
<sequence length="26" mass="2620">GVGAPVEMEEQSKMIGAADQDVGTIS</sequence>
<comment type="caution">
    <text evidence="2">The sequence shown here is derived from an EMBL/GenBank/DDBJ whole genome shotgun (WGS) entry which is preliminary data.</text>
</comment>
<protein>
    <submittedName>
        <fullName evidence="2">Uncharacterized protein</fullName>
    </submittedName>
</protein>
<dbReference type="EMBL" id="BKCJ011228578">
    <property type="protein sequence ID" value="GFD06986.1"/>
    <property type="molecule type" value="Genomic_DNA"/>
</dbReference>